<sequence>MNARMLIVVACAYVVAASLVVAHPPEDPNGPAVPAGRLALARMPAD</sequence>
<feature type="signal peptide" evidence="1">
    <location>
        <begin position="1"/>
        <end position="22"/>
    </location>
</feature>
<dbReference type="RefSeq" id="WP_213350193.1">
    <property type="nucleotide sequence ID" value="NZ_JAHBGB010000002.1"/>
</dbReference>
<name>A0ABW4YY87_9HYPH</name>
<reference evidence="3" key="1">
    <citation type="journal article" date="2019" name="Int. J. Syst. Evol. Microbiol.">
        <title>The Global Catalogue of Microorganisms (GCM) 10K type strain sequencing project: providing services to taxonomists for standard genome sequencing and annotation.</title>
        <authorList>
            <consortium name="The Broad Institute Genomics Platform"/>
            <consortium name="The Broad Institute Genome Sequencing Center for Infectious Disease"/>
            <person name="Wu L."/>
            <person name="Ma J."/>
        </authorList>
    </citation>
    <scope>NUCLEOTIDE SEQUENCE [LARGE SCALE GENOMIC DNA]</scope>
    <source>
        <strain evidence="3">CCM 7435</strain>
    </source>
</reference>
<gene>
    <name evidence="2" type="ORF">ACFSNC_12840</name>
</gene>
<protein>
    <submittedName>
        <fullName evidence="2">Uncharacterized protein</fullName>
    </submittedName>
</protein>
<evidence type="ECO:0000313" key="3">
    <source>
        <dbReference type="Proteomes" id="UP001597299"/>
    </source>
</evidence>
<organism evidence="2 3">
    <name type="scientific">Ancylobacter oerskovii</name>
    <dbReference type="NCBI Taxonomy" id="459519"/>
    <lineage>
        <taxon>Bacteria</taxon>
        <taxon>Pseudomonadati</taxon>
        <taxon>Pseudomonadota</taxon>
        <taxon>Alphaproteobacteria</taxon>
        <taxon>Hyphomicrobiales</taxon>
        <taxon>Xanthobacteraceae</taxon>
        <taxon>Ancylobacter</taxon>
    </lineage>
</organism>
<dbReference type="Proteomes" id="UP001597299">
    <property type="component" value="Unassembled WGS sequence"/>
</dbReference>
<keyword evidence="3" id="KW-1185">Reference proteome</keyword>
<comment type="caution">
    <text evidence="2">The sequence shown here is derived from an EMBL/GenBank/DDBJ whole genome shotgun (WGS) entry which is preliminary data.</text>
</comment>
<evidence type="ECO:0000313" key="2">
    <source>
        <dbReference type="EMBL" id="MFD2141296.1"/>
    </source>
</evidence>
<evidence type="ECO:0000256" key="1">
    <source>
        <dbReference type="SAM" id="SignalP"/>
    </source>
</evidence>
<keyword evidence="1" id="KW-0732">Signal</keyword>
<feature type="chain" id="PRO_5045890628" evidence="1">
    <location>
        <begin position="23"/>
        <end position="46"/>
    </location>
</feature>
<proteinExistence type="predicted"/>
<accession>A0ABW4YY87</accession>
<dbReference type="EMBL" id="JBHUHD010000001">
    <property type="protein sequence ID" value="MFD2141296.1"/>
    <property type="molecule type" value="Genomic_DNA"/>
</dbReference>